<gene>
    <name evidence="4" type="ORF">SI7747_05005923</name>
</gene>
<dbReference type="PANTHER" id="PTHR48100:SF34">
    <property type="entry name" value="PHOSPHOGLYCERATE MUTASE-LIKE PROTEIN 4"/>
    <property type="match status" value="1"/>
</dbReference>
<dbReference type="SUPFAM" id="SSF53254">
    <property type="entry name" value="Phosphoglycerate mutase-like"/>
    <property type="match status" value="1"/>
</dbReference>
<evidence type="ECO:0000313" key="5">
    <source>
        <dbReference type="Proteomes" id="UP001189122"/>
    </source>
</evidence>
<dbReference type="Proteomes" id="UP001189122">
    <property type="component" value="Unassembled WGS sequence"/>
</dbReference>
<dbReference type="PROSITE" id="PS00175">
    <property type="entry name" value="PG_MUTASE"/>
    <property type="match status" value="1"/>
</dbReference>
<accession>A0A7I8IRC5</accession>
<dbReference type="InterPro" id="IPR029033">
    <property type="entry name" value="His_PPase_superfam"/>
</dbReference>
<dbReference type="PANTHER" id="PTHR48100">
    <property type="entry name" value="BROAD-SPECIFICITY PHOSPHATASE YOR283W-RELATED"/>
    <property type="match status" value="1"/>
</dbReference>
<sequence>MSSPLRGAECNGSGGGGGLFAASHCFAEVVVVRHGETAWNASRIIQGHLDAELNDVGKNQASLVGDRLSREPKFAAVYSSDLKRAAETAQIIARMCNLPEVIQDPGLRERNLGFLQGMTLRDATKLRPDAYKALLSANPDRNIPSVNQLHQRCTSAVEKIAMKHIGERILIVTHGGVLRELYKKATLGGSPGSKVLNTSVNLFHIHDDGSNWMLKVWGDVSHLQGLHFSRIHLVVTGLRDDLSFFG</sequence>
<dbReference type="AlphaFoldDB" id="A0A7I8IRC5"/>
<dbReference type="FunFam" id="3.40.50.1240:FF:000137">
    <property type="match status" value="1"/>
</dbReference>
<protein>
    <submittedName>
        <fullName evidence="4">Uncharacterized protein</fullName>
    </submittedName>
</protein>
<dbReference type="GO" id="GO:0005829">
    <property type="term" value="C:cytosol"/>
    <property type="evidence" value="ECO:0007669"/>
    <property type="project" value="TreeGrafter"/>
</dbReference>
<feature type="binding site" evidence="3">
    <location>
        <begin position="33"/>
        <end position="40"/>
    </location>
    <ligand>
        <name>substrate</name>
    </ligand>
</feature>
<dbReference type="GO" id="GO:0016791">
    <property type="term" value="F:phosphatase activity"/>
    <property type="evidence" value="ECO:0007669"/>
    <property type="project" value="TreeGrafter"/>
</dbReference>
<feature type="binding site" evidence="3">
    <location>
        <position position="84"/>
    </location>
    <ligand>
        <name>substrate</name>
    </ligand>
</feature>
<evidence type="ECO:0000256" key="3">
    <source>
        <dbReference type="PIRSR" id="PIRSR613078-2"/>
    </source>
</evidence>
<evidence type="ECO:0000256" key="1">
    <source>
        <dbReference type="ARBA" id="ARBA00038362"/>
    </source>
</evidence>
<feature type="active site" description="Tele-phosphohistidine intermediate" evidence="2">
    <location>
        <position position="34"/>
    </location>
</feature>
<dbReference type="InterPro" id="IPR013078">
    <property type="entry name" value="His_Pase_superF_clade-1"/>
</dbReference>
<dbReference type="Pfam" id="PF00300">
    <property type="entry name" value="His_Phos_1"/>
    <property type="match status" value="1"/>
</dbReference>
<dbReference type="InterPro" id="IPR001345">
    <property type="entry name" value="PG/BPGM_mutase_AS"/>
</dbReference>
<dbReference type="EMBL" id="CACRZD030000005">
    <property type="protein sequence ID" value="CAA6659501.1"/>
    <property type="molecule type" value="Genomic_DNA"/>
</dbReference>
<dbReference type="InterPro" id="IPR050275">
    <property type="entry name" value="PGM_Phosphatase"/>
</dbReference>
<keyword evidence="5" id="KW-1185">Reference proteome</keyword>
<evidence type="ECO:0000313" key="4">
    <source>
        <dbReference type="EMBL" id="CAA2619754.1"/>
    </source>
</evidence>
<dbReference type="EMBL" id="LR743592">
    <property type="protein sequence ID" value="CAA2619754.1"/>
    <property type="molecule type" value="Genomic_DNA"/>
</dbReference>
<dbReference type="CDD" id="cd07067">
    <property type="entry name" value="HP_PGM_like"/>
    <property type="match status" value="1"/>
</dbReference>
<comment type="similarity">
    <text evidence="1">Belongs to the phosphoglycerate mutase family.</text>
</comment>
<proteinExistence type="inferred from homology"/>
<dbReference type="Gene3D" id="3.40.50.1240">
    <property type="entry name" value="Phosphoglycerate mutase-like"/>
    <property type="match status" value="1"/>
</dbReference>
<feature type="active site" description="Proton donor/acceptor" evidence="2">
    <location>
        <position position="109"/>
    </location>
</feature>
<dbReference type="SMART" id="SM00855">
    <property type="entry name" value="PGAM"/>
    <property type="match status" value="1"/>
</dbReference>
<reference evidence="4 5" key="1">
    <citation type="submission" date="2019-12" db="EMBL/GenBank/DDBJ databases">
        <authorList>
            <person name="Scholz U."/>
            <person name="Mascher M."/>
            <person name="Fiebig A."/>
        </authorList>
    </citation>
    <scope>NUCLEOTIDE SEQUENCE</scope>
</reference>
<name>A0A7I8IRC5_SPIIN</name>
<evidence type="ECO:0000256" key="2">
    <source>
        <dbReference type="PIRSR" id="PIRSR613078-1"/>
    </source>
</evidence>
<organism evidence="4">
    <name type="scientific">Spirodela intermedia</name>
    <name type="common">Intermediate duckweed</name>
    <dbReference type="NCBI Taxonomy" id="51605"/>
    <lineage>
        <taxon>Eukaryota</taxon>
        <taxon>Viridiplantae</taxon>
        <taxon>Streptophyta</taxon>
        <taxon>Embryophyta</taxon>
        <taxon>Tracheophyta</taxon>
        <taxon>Spermatophyta</taxon>
        <taxon>Magnoliopsida</taxon>
        <taxon>Liliopsida</taxon>
        <taxon>Araceae</taxon>
        <taxon>Lemnoideae</taxon>
        <taxon>Spirodela</taxon>
    </lineage>
</organism>